<dbReference type="EMBL" id="JAGPXC010000005">
    <property type="protein sequence ID" value="KAH6653440.1"/>
    <property type="molecule type" value="Genomic_DNA"/>
</dbReference>
<gene>
    <name evidence="2" type="ORF">BKA67DRAFT_321448</name>
</gene>
<feature type="region of interest" description="Disordered" evidence="1">
    <location>
        <begin position="69"/>
        <end position="136"/>
    </location>
</feature>
<dbReference type="GeneID" id="70125078"/>
<dbReference type="RefSeq" id="XP_045957717.1">
    <property type="nucleotide sequence ID" value="XM_046096185.1"/>
</dbReference>
<dbReference type="Proteomes" id="UP000758603">
    <property type="component" value="Unassembled WGS sequence"/>
</dbReference>
<accession>A0A9P8UJL6</accession>
<organism evidence="2 3">
    <name type="scientific">Truncatella angustata</name>
    <dbReference type="NCBI Taxonomy" id="152316"/>
    <lineage>
        <taxon>Eukaryota</taxon>
        <taxon>Fungi</taxon>
        <taxon>Dikarya</taxon>
        <taxon>Ascomycota</taxon>
        <taxon>Pezizomycotina</taxon>
        <taxon>Sordariomycetes</taxon>
        <taxon>Xylariomycetidae</taxon>
        <taxon>Amphisphaeriales</taxon>
        <taxon>Sporocadaceae</taxon>
        <taxon>Truncatella</taxon>
    </lineage>
</organism>
<protein>
    <submittedName>
        <fullName evidence="2">Uncharacterized protein</fullName>
    </submittedName>
</protein>
<dbReference type="AlphaFoldDB" id="A0A9P8UJL6"/>
<reference evidence="2" key="1">
    <citation type="journal article" date="2021" name="Nat. Commun.">
        <title>Genetic determinants of endophytism in the Arabidopsis root mycobiome.</title>
        <authorList>
            <person name="Mesny F."/>
            <person name="Miyauchi S."/>
            <person name="Thiergart T."/>
            <person name="Pickel B."/>
            <person name="Atanasova L."/>
            <person name="Karlsson M."/>
            <person name="Huettel B."/>
            <person name="Barry K.W."/>
            <person name="Haridas S."/>
            <person name="Chen C."/>
            <person name="Bauer D."/>
            <person name="Andreopoulos W."/>
            <person name="Pangilinan J."/>
            <person name="LaButti K."/>
            <person name="Riley R."/>
            <person name="Lipzen A."/>
            <person name="Clum A."/>
            <person name="Drula E."/>
            <person name="Henrissat B."/>
            <person name="Kohler A."/>
            <person name="Grigoriev I.V."/>
            <person name="Martin F.M."/>
            <person name="Hacquard S."/>
        </authorList>
    </citation>
    <scope>NUCLEOTIDE SEQUENCE</scope>
    <source>
        <strain evidence="2">MPI-SDFR-AT-0073</strain>
    </source>
</reference>
<feature type="compositionally biased region" description="Polar residues" evidence="1">
    <location>
        <begin position="104"/>
        <end position="136"/>
    </location>
</feature>
<evidence type="ECO:0000313" key="3">
    <source>
        <dbReference type="Proteomes" id="UP000758603"/>
    </source>
</evidence>
<keyword evidence="3" id="KW-1185">Reference proteome</keyword>
<evidence type="ECO:0000313" key="2">
    <source>
        <dbReference type="EMBL" id="KAH6653440.1"/>
    </source>
</evidence>
<sequence>MARHQRLLPFDGPLQAYADYLECILLSVYGSVDQVRQRVLSRVDVVATSAPEILAPTWARDNAIGKSLTAPRTARRTSRPITNDLEISGIPPSTQRHDPVTEDCPQTSSAIQISQPTGSATPSGDVTNSSITQPPTPAQTIQVATLIQGIGYLKPKIAGWQKTFEDFLARVPENEQEWLQLEASSGLNCSGHIIDIFHRVAQAQNQIQVTSQKAIPSKDLPGTEFLLKFSSYVGNLKAKAVSKRQQARFSEYLLHGHCIVARKSGMTVDEVNEMTSKALGSGDKPDENARRWQSYRTAAKWFDWLIEKLEGVLKHRAGKLFLLCT</sequence>
<comment type="caution">
    <text evidence="2">The sequence shown here is derived from an EMBL/GenBank/DDBJ whole genome shotgun (WGS) entry which is preliminary data.</text>
</comment>
<name>A0A9P8UJL6_9PEZI</name>
<proteinExistence type="predicted"/>
<evidence type="ECO:0000256" key="1">
    <source>
        <dbReference type="SAM" id="MobiDB-lite"/>
    </source>
</evidence>